<gene>
    <name evidence="2" type="ORF">R1sor_026018</name>
</gene>
<organism evidence="2 3">
    <name type="scientific">Riccia sorocarpa</name>
    <dbReference type="NCBI Taxonomy" id="122646"/>
    <lineage>
        <taxon>Eukaryota</taxon>
        <taxon>Viridiplantae</taxon>
        <taxon>Streptophyta</taxon>
        <taxon>Embryophyta</taxon>
        <taxon>Marchantiophyta</taxon>
        <taxon>Marchantiopsida</taxon>
        <taxon>Marchantiidae</taxon>
        <taxon>Marchantiales</taxon>
        <taxon>Ricciaceae</taxon>
        <taxon>Riccia</taxon>
    </lineage>
</organism>
<name>A0ABD3GDA1_9MARC</name>
<sequence>MAEAKTAKSAKSGKDRGTTVVQEAPKKKPSVPTQVTPPPPPRVLVTVKAQGTSEDEENISSDKDQGDATDSRSDSPVH</sequence>
<feature type="region of interest" description="Disordered" evidence="1">
    <location>
        <begin position="1"/>
        <end position="78"/>
    </location>
</feature>
<reference evidence="2 3" key="1">
    <citation type="submission" date="2024-09" db="EMBL/GenBank/DDBJ databases">
        <title>Chromosome-scale assembly of Riccia sorocarpa.</title>
        <authorList>
            <person name="Paukszto L."/>
        </authorList>
    </citation>
    <scope>NUCLEOTIDE SEQUENCE [LARGE SCALE GENOMIC DNA]</scope>
    <source>
        <strain evidence="2">LP-2024</strain>
        <tissue evidence="2">Aerial parts of the thallus</tissue>
    </source>
</reference>
<evidence type="ECO:0000313" key="2">
    <source>
        <dbReference type="EMBL" id="KAL3676070.1"/>
    </source>
</evidence>
<evidence type="ECO:0000313" key="3">
    <source>
        <dbReference type="Proteomes" id="UP001633002"/>
    </source>
</evidence>
<dbReference type="EMBL" id="JBJQOH010000008">
    <property type="protein sequence ID" value="KAL3676070.1"/>
    <property type="molecule type" value="Genomic_DNA"/>
</dbReference>
<protein>
    <submittedName>
        <fullName evidence="2">Uncharacterized protein</fullName>
    </submittedName>
</protein>
<dbReference type="Proteomes" id="UP001633002">
    <property type="component" value="Unassembled WGS sequence"/>
</dbReference>
<accession>A0ABD3GDA1</accession>
<evidence type="ECO:0000256" key="1">
    <source>
        <dbReference type="SAM" id="MobiDB-lite"/>
    </source>
</evidence>
<dbReference type="AlphaFoldDB" id="A0ABD3GDA1"/>
<proteinExistence type="predicted"/>
<comment type="caution">
    <text evidence="2">The sequence shown here is derived from an EMBL/GenBank/DDBJ whole genome shotgun (WGS) entry which is preliminary data.</text>
</comment>
<feature type="compositionally biased region" description="Basic and acidic residues" evidence="1">
    <location>
        <begin position="60"/>
        <end position="78"/>
    </location>
</feature>
<keyword evidence="3" id="KW-1185">Reference proteome</keyword>